<dbReference type="AlphaFoldDB" id="A0A2Z4AEW2"/>
<evidence type="ECO:0000313" key="4">
    <source>
        <dbReference type="Proteomes" id="UP000247465"/>
    </source>
</evidence>
<organism evidence="3 4">
    <name type="scientific">Candidatus Moanibacter tarae</name>
    <dbReference type="NCBI Taxonomy" id="2200854"/>
    <lineage>
        <taxon>Bacteria</taxon>
        <taxon>Pseudomonadati</taxon>
        <taxon>Verrucomicrobiota</taxon>
        <taxon>Opitutia</taxon>
        <taxon>Puniceicoccales</taxon>
        <taxon>Puniceicoccales incertae sedis</taxon>
        <taxon>Candidatus Moanibacter</taxon>
    </lineage>
</organism>
<dbReference type="PANTHER" id="PTHR22602:SF0">
    <property type="entry name" value="TRANSFERASE CAF17, MITOCHONDRIAL-RELATED"/>
    <property type="match status" value="1"/>
</dbReference>
<accession>A0A2Z4AEW2</accession>
<dbReference type="InterPro" id="IPR027266">
    <property type="entry name" value="TrmE/GcvT-like"/>
</dbReference>
<dbReference type="EMBL" id="CP029803">
    <property type="protein sequence ID" value="AWT60025.1"/>
    <property type="molecule type" value="Genomic_DNA"/>
</dbReference>
<keyword evidence="1" id="KW-0809">Transit peptide</keyword>
<evidence type="ECO:0000256" key="1">
    <source>
        <dbReference type="ARBA" id="ARBA00022946"/>
    </source>
</evidence>
<proteinExistence type="predicted"/>
<dbReference type="Gene3D" id="3.30.1360.120">
    <property type="entry name" value="Probable tRNA modification gtpase trme, domain 1"/>
    <property type="match status" value="1"/>
</dbReference>
<reference evidence="3 4" key="1">
    <citation type="submission" date="2018-06" db="EMBL/GenBank/DDBJ databases">
        <title>Draft Genome Sequence of a Novel Marine Bacterium Related to the Verrucomicrobia.</title>
        <authorList>
            <person name="Vosseberg J."/>
            <person name="Martijn J."/>
            <person name="Ettema T.J.G."/>
        </authorList>
    </citation>
    <scope>NUCLEOTIDE SEQUENCE [LARGE SCALE GENOMIC DNA]</scope>
    <source>
        <strain evidence="3">TARA_B100001123</strain>
    </source>
</reference>
<dbReference type="Pfam" id="PF01571">
    <property type="entry name" value="GCV_T"/>
    <property type="match status" value="1"/>
</dbReference>
<dbReference type="InterPro" id="IPR017703">
    <property type="entry name" value="YgfZ/GCV_T_CS"/>
</dbReference>
<dbReference type="GO" id="GO:0016226">
    <property type="term" value="P:iron-sulfur cluster assembly"/>
    <property type="evidence" value="ECO:0007669"/>
    <property type="project" value="TreeGrafter"/>
</dbReference>
<dbReference type="Proteomes" id="UP000247465">
    <property type="component" value="Chromosome"/>
</dbReference>
<dbReference type="NCBIfam" id="TIGR03317">
    <property type="entry name" value="ygfZ_signature"/>
    <property type="match status" value="1"/>
</dbReference>
<feature type="domain" description="GCVT N-terminal" evidence="2">
    <location>
        <begin position="15"/>
        <end position="119"/>
    </location>
</feature>
<sequence>MSGTVFYKNHPSTCIVVEGGDSFQFLQSQFSNNLKGTGPGLVTYGLWLDRRGKVAADSFVFCQDSNRFIIHSYFCSPSSIIEKLEENIIADDVTLTDQSGLFTSFSCWGLEDTEWLAALGLNEPNPEAFNEREGSIIWVSRRSRSKSLDFLVPEESISELEGKVDEYLAQTGGHWASENELHTERIVSGIPWIPIEIGPNEFPQEGSLESDSVSFTKGCYLGQEVMARIFSRGAVKRGLYRVFSENWRDKLDMPCRLFLGGIDVGELRSMIPSEGGYLGHALLRISAVDSKVSLSLGPGDNSVVKVVDRIGLIE</sequence>
<dbReference type="KEGG" id="mtar:DF168_01224"/>
<evidence type="ECO:0000313" key="3">
    <source>
        <dbReference type="EMBL" id="AWT60025.1"/>
    </source>
</evidence>
<evidence type="ECO:0000259" key="2">
    <source>
        <dbReference type="Pfam" id="PF01571"/>
    </source>
</evidence>
<dbReference type="InterPro" id="IPR045179">
    <property type="entry name" value="YgfZ/GcvT"/>
</dbReference>
<dbReference type="SUPFAM" id="SSF103025">
    <property type="entry name" value="Folate-binding domain"/>
    <property type="match status" value="1"/>
</dbReference>
<dbReference type="InterPro" id="IPR006222">
    <property type="entry name" value="GCVT_N"/>
</dbReference>
<name>A0A2Z4AEW2_9BACT</name>
<gene>
    <name evidence="3" type="primary">ygfZ</name>
    <name evidence="3" type="ORF">DF168_01224</name>
</gene>
<protein>
    <submittedName>
        <fullName evidence="3">tRNA-modifying protein YgfZ</fullName>
    </submittedName>
</protein>
<dbReference type="PANTHER" id="PTHR22602">
    <property type="entry name" value="TRANSFERASE CAF17, MITOCHONDRIAL-RELATED"/>
    <property type="match status" value="1"/>
</dbReference>